<proteinExistence type="inferred from homology"/>
<keyword evidence="4 12" id="KW-0813">Transport</keyword>
<evidence type="ECO:0000256" key="7">
    <source>
        <dbReference type="ARBA" id="ARBA00022781"/>
    </source>
</evidence>
<reference evidence="14" key="1">
    <citation type="journal article" date="2019" name="Mitochondrial DNA Part B Resour">
        <title>The mitochondrial genome of a social aphid, Pseudoregma bambucicola (Hemiptera: Aphididae: Hormaphidinae).</title>
        <authorList>
            <person name="Zhang H."/>
            <person name="Deng J."/>
            <person name="Liu Q."/>
            <person name="Huang X."/>
        </authorList>
    </citation>
    <scope>NUCLEOTIDE SEQUENCE</scope>
</reference>
<keyword evidence="8 13" id="KW-1133">Transmembrane helix</keyword>
<dbReference type="GO" id="GO:0045259">
    <property type="term" value="C:proton-transporting ATP synthase complex"/>
    <property type="evidence" value="ECO:0007669"/>
    <property type="project" value="UniProtKB-KW"/>
</dbReference>
<evidence type="ECO:0000256" key="1">
    <source>
        <dbReference type="ARBA" id="ARBA00004304"/>
    </source>
</evidence>
<dbReference type="Pfam" id="PF00895">
    <property type="entry name" value="ATP-synt_8"/>
    <property type="match status" value="1"/>
</dbReference>
<gene>
    <name evidence="14" type="primary">atp8</name>
</gene>
<feature type="transmembrane region" description="Helical" evidence="13">
    <location>
        <begin position="6"/>
        <end position="29"/>
    </location>
</feature>
<keyword evidence="10 12" id="KW-0496">Mitochondrion</keyword>
<dbReference type="RefSeq" id="YP_009689198.1">
    <property type="nucleotide sequence ID" value="NC_044640.1"/>
</dbReference>
<evidence type="ECO:0000256" key="2">
    <source>
        <dbReference type="ARBA" id="ARBA00008892"/>
    </source>
</evidence>
<keyword evidence="5 12" id="KW-0138">CF(0)</keyword>
<evidence type="ECO:0000256" key="11">
    <source>
        <dbReference type="ARBA" id="ARBA00023136"/>
    </source>
</evidence>
<protein>
    <recommendedName>
        <fullName evidence="12">ATP synthase complex subunit 8</fullName>
    </recommendedName>
</protein>
<dbReference type="GeneID" id="41791972"/>
<sequence>MPQMAPINWMILFFMLSFTMFLLSNLLYFNFKKKMKSKILIYKKKNYNKFI</sequence>
<evidence type="ECO:0000256" key="6">
    <source>
        <dbReference type="ARBA" id="ARBA00022692"/>
    </source>
</evidence>
<comment type="subunit">
    <text evidence="3">F-type ATPases have 2 components, CF(1) - the catalytic core - and CF(0) - the membrane proton channel.</text>
</comment>
<organism evidence="14">
    <name type="scientific">Pseudoregma bambucicola</name>
    <dbReference type="NCBI Taxonomy" id="39655"/>
    <lineage>
        <taxon>Eukaryota</taxon>
        <taxon>Metazoa</taxon>
        <taxon>Ecdysozoa</taxon>
        <taxon>Arthropoda</taxon>
        <taxon>Hexapoda</taxon>
        <taxon>Insecta</taxon>
        <taxon>Pterygota</taxon>
        <taxon>Neoptera</taxon>
        <taxon>Paraneoptera</taxon>
        <taxon>Hemiptera</taxon>
        <taxon>Sternorrhyncha</taxon>
        <taxon>Aphidomorpha</taxon>
        <taxon>Aphidoidea</taxon>
        <taxon>Hormaphididae</taxon>
        <taxon>Cerataphidini</taxon>
        <taxon>Pseudoregma</taxon>
    </lineage>
</organism>
<dbReference type="InterPro" id="IPR001421">
    <property type="entry name" value="ATP8_metazoa"/>
</dbReference>
<comment type="subcellular location">
    <subcellularLocation>
        <location evidence="1 12">Mitochondrion membrane</location>
        <topology evidence="1 12">Single-pass membrane protein</topology>
    </subcellularLocation>
</comment>
<evidence type="ECO:0000256" key="4">
    <source>
        <dbReference type="ARBA" id="ARBA00022448"/>
    </source>
</evidence>
<evidence type="ECO:0000256" key="10">
    <source>
        <dbReference type="ARBA" id="ARBA00023128"/>
    </source>
</evidence>
<comment type="similarity">
    <text evidence="2 12">Belongs to the ATPase protein 8 family.</text>
</comment>
<dbReference type="GO" id="GO:0015986">
    <property type="term" value="P:proton motive force-driven ATP synthesis"/>
    <property type="evidence" value="ECO:0007669"/>
    <property type="project" value="InterPro"/>
</dbReference>
<keyword evidence="11 13" id="KW-0472">Membrane</keyword>
<keyword evidence="9 12" id="KW-0406">Ion transport</keyword>
<accession>A0A5C1DAD1</accession>
<evidence type="ECO:0000256" key="13">
    <source>
        <dbReference type="SAM" id="Phobius"/>
    </source>
</evidence>
<evidence type="ECO:0000256" key="5">
    <source>
        <dbReference type="ARBA" id="ARBA00022547"/>
    </source>
</evidence>
<dbReference type="GO" id="GO:0015078">
    <property type="term" value="F:proton transmembrane transporter activity"/>
    <property type="evidence" value="ECO:0007669"/>
    <property type="project" value="InterPro"/>
</dbReference>
<keyword evidence="7 12" id="KW-0375">Hydrogen ion transport</keyword>
<evidence type="ECO:0000256" key="3">
    <source>
        <dbReference type="ARBA" id="ARBA00011291"/>
    </source>
</evidence>
<dbReference type="GO" id="GO:0031966">
    <property type="term" value="C:mitochondrial membrane"/>
    <property type="evidence" value="ECO:0007669"/>
    <property type="project" value="UniProtKB-SubCell"/>
</dbReference>
<evidence type="ECO:0000256" key="12">
    <source>
        <dbReference type="RuleBase" id="RU003661"/>
    </source>
</evidence>
<geneLocation type="mitochondrion" evidence="14"/>
<evidence type="ECO:0000313" key="14">
    <source>
        <dbReference type="EMBL" id="QEL52000.1"/>
    </source>
</evidence>
<dbReference type="EMBL" id="MK847518">
    <property type="protein sequence ID" value="QEL52000.1"/>
    <property type="molecule type" value="Genomic_DNA"/>
</dbReference>
<dbReference type="AlphaFoldDB" id="A0A5C1DAD1"/>
<evidence type="ECO:0000256" key="8">
    <source>
        <dbReference type="ARBA" id="ARBA00022989"/>
    </source>
</evidence>
<evidence type="ECO:0000256" key="9">
    <source>
        <dbReference type="ARBA" id="ARBA00023065"/>
    </source>
</evidence>
<name>A0A5C1DAD1_9HEMI</name>
<keyword evidence="6 12" id="KW-0812">Transmembrane</keyword>